<dbReference type="Gene3D" id="1.10.10.10">
    <property type="entry name" value="Winged helix-like DNA-binding domain superfamily/Winged helix DNA-binding domain"/>
    <property type="match status" value="1"/>
</dbReference>
<evidence type="ECO:0000313" key="6">
    <source>
        <dbReference type="EMBL" id="QBD79508.1"/>
    </source>
</evidence>
<dbReference type="AlphaFoldDB" id="A0A4P6JV19"/>
<evidence type="ECO:0000313" key="7">
    <source>
        <dbReference type="Proteomes" id="UP000290365"/>
    </source>
</evidence>
<dbReference type="GO" id="GO:0032993">
    <property type="term" value="C:protein-DNA complex"/>
    <property type="evidence" value="ECO:0007669"/>
    <property type="project" value="TreeGrafter"/>
</dbReference>
<dbReference type="KEGG" id="kbs:EPA93_27420"/>
<evidence type="ECO:0000256" key="2">
    <source>
        <dbReference type="ARBA" id="ARBA00023015"/>
    </source>
</evidence>
<dbReference type="PROSITE" id="PS50931">
    <property type="entry name" value="HTH_LYSR"/>
    <property type="match status" value="1"/>
</dbReference>
<reference evidence="6 7" key="1">
    <citation type="submission" date="2019-01" db="EMBL/GenBank/DDBJ databases">
        <title>Ktedonosporobacter rubrisoli SCAWS-G2.</title>
        <authorList>
            <person name="Huang Y."/>
            <person name="Yan B."/>
        </authorList>
    </citation>
    <scope>NUCLEOTIDE SEQUENCE [LARGE SCALE GENOMIC DNA]</scope>
    <source>
        <strain evidence="6 7">SCAWS-G2</strain>
    </source>
</reference>
<keyword evidence="7" id="KW-1185">Reference proteome</keyword>
<gene>
    <name evidence="6" type="ORF">EPA93_27420</name>
</gene>
<protein>
    <submittedName>
        <fullName evidence="6">LysR family transcriptional regulator</fullName>
    </submittedName>
</protein>
<dbReference type="PANTHER" id="PTHR30346">
    <property type="entry name" value="TRANSCRIPTIONAL DUAL REGULATOR HCAR-RELATED"/>
    <property type="match status" value="1"/>
</dbReference>
<feature type="domain" description="HTH lysR-type" evidence="5">
    <location>
        <begin position="1"/>
        <end position="58"/>
    </location>
</feature>
<dbReference type="PRINTS" id="PR00039">
    <property type="entry name" value="HTHLYSR"/>
</dbReference>
<evidence type="ECO:0000259" key="5">
    <source>
        <dbReference type="PROSITE" id="PS50931"/>
    </source>
</evidence>
<keyword evidence="3" id="KW-0238">DNA-binding</keyword>
<dbReference type="OrthoDB" id="9803735at2"/>
<dbReference type="SUPFAM" id="SSF46785">
    <property type="entry name" value="Winged helix' DNA-binding domain"/>
    <property type="match status" value="1"/>
</dbReference>
<comment type="similarity">
    <text evidence="1">Belongs to the LysR transcriptional regulatory family.</text>
</comment>
<dbReference type="InterPro" id="IPR036390">
    <property type="entry name" value="WH_DNA-bd_sf"/>
</dbReference>
<dbReference type="FunFam" id="1.10.10.10:FF:000001">
    <property type="entry name" value="LysR family transcriptional regulator"/>
    <property type="match status" value="1"/>
</dbReference>
<organism evidence="6 7">
    <name type="scientific">Ktedonosporobacter rubrisoli</name>
    <dbReference type="NCBI Taxonomy" id="2509675"/>
    <lineage>
        <taxon>Bacteria</taxon>
        <taxon>Bacillati</taxon>
        <taxon>Chloroflexota</taxon>
        <taxon>Ktedonobacteria</taxon>
        <taxon>Ktedonobacterales</taxon>
        <taxon>Ktedonosporobacteraceae</taxon>
        <taxon>Ktedonosporobacter</taxon>
    </lineage>
</organism>
<dbReference type="InterPro" id="IPR000847">
    <property type="entry name" value="LysR_HTH_N"/>
</dbReference>
<dbReference type="Proteomes" id="UP000290365">
    <property type="component" value="Chromosome"/>
</dbReference>
<dbReference type="GO" id="GO:0003677">
    <property type="term" value="F:DNA binding"/>
    <property type="evidence" value="ECO:0007669"/>
    <property type="project" value="UniProtKB-KW"/>
</dbReference>
<dbReference type="RefSeq" id="WP_129890560.1">
    <property type="nucleotide sequence ID" value="NZ_CP035758.1"/>
</dbReference>
<dbReference type="GO" id="GO:0003700">
    <property type="term" value="F:DNA-binding transcription factor activity"/>
    <property type="evidence" value="ECO:0007669"/>
    <property type="project" value="InterPro"/>
</dbReference>
<proteinExistence type="inferred from homology"/>
<dbReference type="Pfam" id="PF00126">
    <property type="entry name" value="HTH_1"/>
    <property type="match status" value="1"/>
</dbReference>
<dbReference type="InterPro" id="IPR036388">
    <property type="entry name" value="WH-like_DNA-bd_sf"/>
</dbReference>
<dbReference type="Pfam" id="PF03466">
    <property type="entry name" value="LysR_substrate"/>
    <property type="match status" value="1"/>
</dbReference>
<name>A0A4P6JV19_KTERU</name>
<dbReference type="PANTHER" id="PTHR30346:SF0">
    <property type="entry name" value="HCA OPERON TRANSCRIPTIONAL ACTIVATOR HCAR"/>
    <property type="match status" value="1"/>
</dbReference>
<dbReference type="SUPFAM" id="SSF53850">
    <property type="entry name" value="Periplasmic binding protein-like II"/>
    <property type="match status" value="1"/>
</dbReference>
<accession>A0A4P6JV19</accession>
<dbReference type="EMBL" id="CP035758">
    <property type="protein sequence ID" value="QBD79508.1"/>
    <property type="molecule type" value="Genomic_DNA"/>
</dbReference>
<keyword evidence="2" id="KW-0805">Transcription regulation</keyword>
<sequence>MELRHLRYFVAVAEEMNFTRAAQRLQITQPPLTRIIQDLEAELDVKLFARSRGQVTLTPAGETFLNEVYGILAHCEKAVQKAQRVSRGEVGQVQIGFSETVICSMLPDAVRLFGERFPMVHVTLRNMTALPVRAHVRAIQERRLDLGVAAFPPPEPDISCECVLRCPLMIALAANHPLAGKEIIELSALSAENWIWFPRHLNPAYYDLCLRLCQQAGFEPRTVQQVASVHVGLSQVAAGNGIALACAALQCIKWEGVVYRHIRPLAYLDFYMMWRSEEASSSILSFVQTLREVSAQHVISTE</sequence>
<dbReference type="Gene3D" id="3.40.190.10">
    <property type="entry name" value="Periplasmic binding protein-like II"/>
    <property type="match status" value="2"/>
</dbReference>
<evidence type="ECO:0000256" key="4">
    <source>
        <dbReference type="ARBA" id="ARBA00023163"/>
    </source>
</evidence>
<dbReference type="CDD" id="cd08414">
    <property type="entry name" value="PBP2_LTTR_aromatics_like"/>
    <property type="match status" value="1"/>
</dbReference>
<evidence type="ECO:0000256" key="1">
    <source>
        <dbReference type="ARBA" id="ARBA00009437"/>
    </source>
</evidence>
<dbReference type="InterPro" id="IPR005119">
    <property type="entry name" value="LysR_subst-bd"/>
</dbReference>
<evidence type="ECO:0000256" key="3">
    <source>
        <dbReference type="ARBA" id="ARBA00023125"/>
    </source>
</evidence>
<keyword evidence="4" id="KW-0804">Transcription</keyword>